<gene>
    <name evidence="1" type="ORF">GLOIN_2v1489056</name>
</gene>
<proteinExistence type="predicted"/>
<dbReference type="AlphaFoldDB" id="A0A2P4NXF7"/>
<comment type="caution">
    <text evidence="1">The sequence shown here is derived from an EMBL/GenBank/DDBJ whole genome shotgun (WGS) entry which is preliminary data.</text>
</comment>
<evidence type="ECO:0000313" key="1">
    <source>
        <dbReference type="EMBL" id="POG57825.1"/>
    </source>
</evidence>
<evidence type="ECO:0000313" key="2">
    <source>
        <dbReference type="Proteomes" id="UP000018888"/>
    </source>
</evidence>
<organism evidence="1 2">
    <name type="scientific">Rhizophagus irregularis (strain DAOM 181602 / DAOM 197198 / MUCL 43194)</name>
    <name type="common">Arbuscular mycorrhizal fungus</name>
    <name type="synonym">Glomus intraradices</name>
    <dbReference type="NCBI Taxonomy" id="747089"/>
    <lineage>
        <taxon>Eukaryota</taxon>
        <taxon>Fungi</taxon>
        <taxon>Fungi incertae sedis</taxon>
        <taxon>Mucoromycota</taxon>
        <taxon>Glomeromycotina</taxon>
        <taxon>Glomeromycetes</taxon>
        <taxon>Glomerales</taxon>
        <taxon>Glomeraceae</taxon>
        <taxon>Rhizophagus</taxon>
    </lineage>
</organism>
<protein>
    <submittedName>
        <fullName evidence="1">Uncharacterized protein</fullName>
    </submittedName>
</protein>
<reference evidence="1 2" key="1">
    <citation type="journal article" date="2013" name="Proc. Natl. Acad. Sci. U.S.A.">
        <title>Genome of an arbuscular mycorrhizal fungus provides insight into the oldest plant symbiosis.</title>
        <authorList>
            <person name="Tisserant E."/>
            <person name="Malbreil M."/>
            <person name="Kuo A."/>
            <person name="Kohler A."/>
            <person name="Symeonidi A."/>
            <person name="Balestrini R."/>
            <person name="Charron P."/>
            <person name="Duensing N."/>
            <person name="Frei Dit Frey N."/>
            <person name="Gianinazzi-Pearson V."/>
            <person name="Gilbert L.B."/>
            <person name="Handa Y."/>
            <person name="Herr J.R."/>
            <person name="Hijri M."/>
            <person name="Koul R."/>
            <person name="Kawaguchi M."/>
            <person name="Krajinski F."/>
            <person name="Lammers P.J."/>
            <person name="Masclaux F.G."/>
            <person name="Murat C."/>
            <person name="Morin E."/>
            <person name="Ndikumana S."/>
            <person name="Pagni M."/>
            <person name="Petitpierre D."/>
            <person name="Requena N."/>
            <person name="Rosikiewicz P."/>
            <person name="Riley R."/>
            <person name="Saito K."/>
            <person name="San Clemente H."/>
            <person name="Shapiro H."/>
            <person name="van Tuinen D."/>
            <person name="Becard G."/>
            <person name="Bonfante P."/>
            <person name="Paszkowski U."/>
            <person name="Shachar-Hill Y.Y."/>
            <person name="Tuskan G.A."/>
            <person name="Young P.W."/>
            <person name="Sanders I.R."/>
            <person name="Henrissat B."/>
            <person name="Rensing S.A."/>
            <person name="Grigoriev I.V."/>
            <person name="Corradi N."/>
            <person name="Roux C."/>
            <person name="Martin F."/>
        </authorList>
    </citation>
    <scope>NUCLEOTIDE SEQUENCE [LARGE SCALE GENOMIC DNA]</scope>
    <source>
        <strain evidence="1 2">DAOM 197198</strain>
    </source>
</reference>
<dbReference type="EMBL" id="AUPC02000610">
    <property type="protein sequence ID" value="POG57825.1"/>
    <property type="molecule type" value="Genomic_DNA"/>
</dbReference>
<sequence length="442" mass="50534">MNTHLSTKIYNFLVNAEEEHITGASVIYQGIEDDPWVSKEELRSIISQAVILANNQNVRGSSRHTTLLEILSEFDISYKAIFSLRAIGVVKVNEEEPLSSAQIRSNINKLKSKLKKNTSTLYQHLFSAVNRVSTDELTWKVPLGSQVIADESDIIKKLPKQLRENFMKPVQNMVPTTLPGFIRKKCNEFVRDFASRDTNKLPRALLHDGRWKESNEKLAEITDGILETLNDSWNNSAFSPEEAEVLNEGTYLTNLIVPAIRASLKNLPHGKFTYISTYERQSIASADRRKRSGRRPDIIFVMMDRGKKYELMYTECSRLFCTEQKIKDDAVKIWRETNDGMYWVYKGRRPEKDEFGIIGLQVAGSILRLTVLIRDGANVDRYYHLHESRIPVQKSEPAVVAKFIETLLILRNILIVNMSLLPHGSTPKSDRQKEDSTTVDSE</sequence>
<dbReference type="Proteomes" id="UP000018888">
    <property type="component" value="Unassembled WGS sequence"/>
</dbReference>
<reference evidence="1 2" key="2">
    <citation type="journal article" date="2018" name="New Phytol.">
        <title>High intraspecific genome diversity in the model arbuscular mycorrhizal symbiont Rhizophagus irregularis.</title>
        <authorList>
            <person name="Chen E.C.H."/>
            <person name="Morin E."/>
            <person name="Beaudet D."/>
            <person name="Noel J."/>
            <person name="Yildirir G."/>
            <person name="Ndikumana S."/>
            <person name="Charron P."/>
            <person name="St-Onge C."/>
            <person name="Giorgi J."/>
            <person name="Kruger M."/>
            <person name="Marton T."/>
            <person name="Ropars J."/>
            <person name="Grigoriev I.V."/>
            <person name="Hainaut M."/>
            <person name="Henrissat B."/>
            <person name="Roux C."/>
            <person name="Martin F."/>
            <person name="Corradi N."/>
        </authorList>
    </citation>
    <scope>NUCLEOTIDE SEQUENCE [LARGE SCALE GENOMIC DNA]</scope>
    <source>
        <strain evidence="1 2">DAOM 197198</strain>
    </source>
</reference>
<accession>A0A2P4NXF7</accession>
<dbReference type="VEuPathDB" id="FungiDB:RhiirFUN_003399"/>
<name>A0A2P4NXF7_RHIID</name>
<keyword evidence="2" id="KW-1185">Reference proteome</keyword>